<dbReference type="EMBL" id="JAAGNN010000020">
    <property type="protein sequence ID" value="KAF4075967.1"/>
    <property type="molecule type" value="Genomic_DNA"/>
</dbReference>
<dbReference type="Pfam" id="PF19026">
    <property type="entry name" value="UBA_HYPK"/>
    <property type="match status" value="1"/>
</dbReference>
<evidence type="ECO:0000256" key="1">
    <source>
        <dbReference type="SAM" id="MobiDB-lite"/>
    </source>
</evidence>
<dbReference type="Pfam" id="PF01849">
    <property type="entry name" value="NAC"/>
    <property type="match status" value="1"/>
</dbReference>
<feature type="compositionally biased region" description="Basic and acidic residues" evidence="1">
    <location>
        <begin position="889"/>
        <end position="911"/>
    </location>
</feature>
<dbReference type="InterPro" id="IPR044034">
    <property type="entry name" value="NAC-like_UBA"/>
</dbReference>
<comment type="caution">
    <text evidence="3">The sequence shown here is derived from an EMBL/GenBank/DDBJ whole genome shotgun (WGS) entry which is preliminary data.</text>
</comment>
<dbReference type="Gene3D" id="1.10.8.10">
    <property type="entry name" value="DNA helicase RuvA subunit, C-terminal domain"/>
    <property type="match status" value="1"/>
</dbReference>
<feature type="region of interest" description="Disordered" evidence="1">
    <location>
        <begin position="539"/>
        <end position="562"/>
    </location>
</feature>
<feature type="compositionally biased region" description="Low complexity" evidence="1">
    <location>
        <begin position="420"/>
        <end position="431"/>
    </location>
</feature>
<reference evidence="3 4" key="1">
    <citation type="submission" date="2020-02" db="EMBL/GenBank/DDBJ databases">
        <title>A chromosome-scale genome assembly of the black bullhead catfish (Ameiurus melas).</title>
        <authorList>
            <person name="Wen M."/>
            <person name="Zham M."/>
            <person name="Cabau C."/>
            <person name="Klopp C."/>
            <person name="Donnadieu C."/>
            <person name="Roques C."/>
            <person name="Bouchez O."/>
            <person name="Lampietro C."/>
            <person name="Jouanno E."/>
            <person name="Herpin A."/>
            <person name="Louis A."/>
            <person name="Berthelot C."/>
            <person name="Parey E."/>
            <person name="Roest-Crollius H."/>
            <person name="Braasch I."/>
            <person name="Postlethwait J."/>
            <person name="Robinson-Rechavi M."/>
            <person name="Echchiki A."/>
            <person name="Begum T."/>
            <person name="Montfort J."/>
            <person name="Schartl M."/>
            <person name="Bobe J."/>
            <person name="Guiguen Y."/>
        </authorList>
    </citation>
    <scope>NUCLEOTIDE SEQUENCE [LARGE SCALE GENOMIC DNA]</scope>
    <source>
        <strain evidence="3">M_S1</strain>
        <tissue evidence="3">Blood</tissue>
    </source>
</reference>
<feature type="region of interest" description="Disordered" evidence="1">
    <location>
        <begin position="889"/>
        <end position="921"/>
    </location>
</feature>
<feature type="region of interest" description="Disordered" evidence="1">
    <location>
        <begin position="274"/>
        <end position="295"/>
    </location>
</feature>
<dbReference type="FunFam" id="2.20.70.30:FF:000002">
    <property type="entry name" value="Nascent polypeptide-associated complex (NAC), alpha subunit"/>
    <property type="match status" value="1"/>
</dbReference>
<feature type="compositionally biased region" description="Polar residues" evidence="1">
    <location>
        <begin position="1734"/>
        <end position="1747"/>
    </location>
</feature>
<feature type="domain" description="NAC-A/B" evidence="2">
    <location>
        <begin position="1891"/>
        <end position="1956"/>
    </location>
</feature>
<dbReference type="GO" id="GO:0005854">
    <property type="term" value="C:nascent polypeptide-associated complex"/>
    <property type="evidence" value="ECO:0007669"/>
    <property type="project" value="InterPro"/>
</dbReference>
<feature type="region of interest" description="Disordered" evidence="1">
    <location>
        <begin position="417"/>
        <end position="452"/>
    </location>
</feature>
<feature type="region of interest" description="Disordered" evidence="1">
    <location>
        <begin position="823"/>
        <end position="861"/>
    </location>
</feature>
<dbReference type="Proteomes" id="UP000593565">
    <property type="component" value="Unassembled WGS sequence"/>
</dbReference>
<feature type="compositionally biased region" description="Polar residues" evidence="1">
    <location>
        <begin position="539"/>
        <end position="552"/>
    </location>
</feature>
<protein>
    <recommendedName>
        <fullName evidence="2">NAC-A/B domain-containing protein</fullName>
    </recommendedName>
</protein>
<dbReference type="InterPro" id="IPR016641">
    <property type="entry name" value="EGD2/NACA0like"/>
</dbReference>
<dbReference type="CDD" id="cd22054">
    <property type="entry name" value="NAC_NACA"/>
    <property type="match status" value="1"/>
</dbReference>
<name>A0A7J6A235_AMEME</name>
<feature type="compositionally biased region" description="Basic and acidic residues" evidence="1">
    <location>
        <begin position="826"/>
        <end position="838"/>
    </location>
</feature>
<feature type="region of interest" description="Disordered" evidence="1">
    <location>
        <begin position="1734"/>
        <end position="1796"/>
    </location>
</feature>
<feature type="compositionally biased region" description="Basic and acidic residues" evidence="1">
    <location>
        <begin position="29"/>
        <end position="50"/>
    </location>
</feature>
<dbReference type="Gene3D" id="2.20.70.30">
    <property type="entry name" value="Nascent polypeptide-associated complex domain"/>
    <property type="match status" value="1"/>
</dbReference>
<evidence type="ECO:0000259" key="2">
    <source>
        <dbReference type="PROSITE" id="PS51151"/>
    </source>
</evidence>
<feature type="compositionally biased region" description="Basic and acidic residues" evidence="1">
    <location>
        <begin position="1"/>
        <end position="15"/>
    </location>
</feature>
<proteinExistence type="predicted"/>
<feature type="compositionally biased region" description="Basic and acidic residues" evidence="1">
    <location>
        <begin position="1880"/>
        <end position="1894"/>
    </location>
</feature>
<feature type="region of interest" description="Disordered" evidence="1">
    <location>
        <begin position="147"/>
        <end position="214"/>
    </location>
</feature>
<dbReference type="CDD" id="cd14416">
    <property type="entry name" value="UBA_NACAD"/>
    <property type="match status" value="1"/>
</dbReference>
<feature type="region of interest" description="Disordered" evidence="1">
    <location>
        <begin position="1849"/>
        <end position="1902"/>
    </location>
</feature>
<gene>
    <name evidence="3" type="ORF">AMELA_G00224960</name>
</gene>
<evidence type="ECO:0000313" key="4">
    <source>
        <dbReference type="Proteomes" id="UP000593565"/>
    </source>
</evidence>
<feature type="compositionally biased region" description="Low complexity" evidence="1">
    <location>
        <begin position="281"/>
        <end position="294"/>
    </location>
</feature>
<feature type="compositionally biased region" description="Polar residues" evidence="1">
    <location>
        <begin position="1547"/>
        <end position="1561"/>
    </location>
</feature>
<evidence type="ECO:0000313" key="3">
    <source>
        <dbReference type="EMBL" id="KAF4075967.1"/>
    </source>
</evidence>
<dbReference type="InterPro" id="IPR041907">
    <property type="entry name" value="NACAD_UBA"/>
</dbReference>
<dbReference type="OrthoDB" id="3169036at2759"/>
<feature type="region of interest" description="Disordered" evidence="1">
    <location>
        <begin position="356"/>
        <end position="379"/>
    </location>
</feature>
<sequence>MKKKKKEGEWRETEQGRVIQDEVEVLRPQVEREREGDGEREGEREKERRRGVGLRTRCNQGEHCSSLSDSTHPSAASLSLSLSLSLALSHTQTHSAAEHLSNTSCTHSLHPELQSSISNNCVRGWVRINMPGDTQGLLDTDAELPDLSRQTSSSTASTPTDSASSPSPSTPPKLSPQCTSPFGPRLVMSKPNTSTRPQPEGASFESDGRTVGRLTGRFGRVGCRRGPVKMERIKVLTGAEVESDCQEPESMDARVVMGQEALLKNLETQIGVLTDKKTSKESSSSEPPHSDTSTLLVERQIRVEEKIKLDTGQEIEKSEQVKTTEQERSLDQRLECPILEPKLADTGLTESSTFFPDDEGDTLSLSQGEVPSLSFSEPSYPVDPQRIGVLPGLDPDRYYTAPSTPIKMAYCSHLKQQWQPSSPSTGPGSPTDESDLCSPPTSPSGSYVTAEGGSWTSSYNSGTSHSCSPNLTAEAELQEIPACYVGSLSEIGDELGDDRLVADREHCLCKPVMPELAESEEHDEEMIKRETCRPHWVTENVSPHRSSSGRTTDSQHEGGGFEDTPVQVLIPRATDISQPLDDPDQELELDFNDCISEHFAKHDAPLSIEEDFPLDLACSSPFSHQQGAASTTFETGSLTPATCSSEISDTDNNSLYSEMGSSALFFHECSRDDGPGGEGMIPASMLPVHASLIFQADSMEITLFPTDEEPENDVDAYAAGEEEADVDEYDDEDVDVDINDDSDLEQQVEAIKTGARGVDDPNEEDTSASFLNSLSENSINDGVDESFAYQDDTEESIDSTSCNGDEDDHLHSIERHAELAQQLTAQDDHVQSESHARSESSGSESEMEISSGSSGPSNSLVQQHMAVCTTNAEDISIPNLKAECAKRLDSSSDIRKQSEENKQSTDLKNAEETDNACSAVSQQSVHTKIQVSENQTSSAEQCEVSETYTKPVLCVLGATAAGIDNKINIQDDKDLDQKNGNNSEFMNTSLQLDETATNDLNKGVPLLSYPKDDCSPTNIPVCAYPELSEVPDNLTPIISPTEQSLDQDNLTENQHSTDDISVGSLNMSSSTYSIAISPKKENSQSIITEKSVSSEEWAPDEPLSLDACCDFRPENLLMCEIAGSLHNKGLSVTPNISAQDNIMGDLEDNNSYCDLPEKMANNETGMLESNLSTWKSIEDLSEAGGGEDDANNLQNPDNNALIQCHPENIQEITWNNPEKSCSQSIPAALSTCMPLNILSHDEKDEKDQTTDTEFNIPGEPTSKIFIDVSPDILPKQRPEVLEPAQEHDEASVLGSTTLYKQNDLCGPITTNKISDKSSDIKIHETSKQMGLVNTDSIVLENKPVFKLAGGSFGNFDHKKKSSESKLAISSSDKSLIHKETATCSNKGVITRASNLDTKQLQSNITKYENQLNFGLQLNSSQVADKQIEPKTERSVCIALKEKEDKKAVETHSKEEANENVRENTNVLELRKENTEVSQKSRKTESENIEMNTIIGICGSGNTVSNSMISKEPVTFGNSKMIAALEKKEDSRPDTEIIQTSANDTCFQSNTYTSETQQQIHTNDARGEKNNYQTRVQPIFHPTVSSSNTLERNLNWTESMGSTDSNGLLSVNADQKDALYHGTLEGLESHKSTQDAGDNDVRSSLTVVEEISELSRHPASCSSTDVLEEDLPAPIQESQSSFNSSQIHSLLTHTETALNDRLYQDESQSPLQVINMEHPDVESEEELMVLRPIQDTHQNVNEQSGSKAKTSRQEKPEVCMEHRPESPKSPQTRPTRCIGHRDSSPAHRKSSSSNERDILPCITSALNFPVQTRQTPTEKHTDHQDGCSINYRTKASKELDLSLKNTIGSCNETDSDGSIPELEEPNRSLLKTSEPQISHSTADESVSKTKQSRSEKKARKAMSKLGLKQIHGVTRITIRKSKNILFVITRPDVFKSPASDIYIVFGEAKIEDLSQQVHKAAAEKFKVPLDPSPLTPDIMPSLTIKEESEEEEEVDESGLEQRDIELVMAQANVARAKAVRALRHNKNDIVNAIMELTM</sequence>
<dbReference type="InterPro" id="IPR038187">
    <property type="entry name" value="NAC_A/B_dom_sf"/>
</dbReference>
<feature type="region of interest" description="Disordered" evidence="1">
    <location>
        <begin position="1"/>
        <end position="53"/>
    </location>
</feature>
<dbReference type="SMART" id="SM01407">
    <property type="entry name" value="NAC"/>
    <property type="match status" value="1"/>
</dbReference>
<dbReference type="PROSITE" id="PS51151">
    <property type="entry name" value="NAC_AB"/>
    <property type="match status" value="1"/>
</dbReference>
<keyword evidence="4" id="KW-1185">Reference proteome</keyword>
<feature type="compositionally biased region" description="Low complexity" evidence="1">
    <location>
        <begin position="839"/>
        <end position="859"/>
    </location>
</feature>
<feature type="compositionally biased region" description="Polar residues" evidence="1">
    <location>
        <begin position="363"/>
        <end position="377"/>
    </location>
</feature>
<feature type="compositionally biased region" description="Basic and acidic residues" evidence="1">
    <location>
        <begin position="1750"/>
        <end position="1765"/>
    </location>
</feature>
<dbReference type="InterPro" id="IPR002715">
    <property type="entry name" value="Nas_poly-pep-assoc_cplx_dom"/>
</dbReference>
<feature type="compositionally biased region" description="Polar residues" evidence="1">
    <location>
        <begin position="1868"/>
        <end position="1879"/>
    </location>
</feature>
<feature type="region of interest" description="Disordered" evidence="1">
    <location>
        <begin position="1547"/>
        <end position="1570"/>
    </location>
</feature>
<dbReference type="PANTHER" id="PTHR21713">
    <property type="entry name" value="NASCENT POLYPEPTIDE ASSOCIATED COMPLEX ALPHA SUBUNIT-RELATED"/>
    <property type="match status" value="1"/>
</dbReference>
<organism evidence="3 4">
    <name type="scientific">Ameiurus melas</name>
    <name type="common">Black bullhead</name>
    <name type="synonym">Silurus melas</name>
    <dbReference type="NCBI Taxonomy" id="219545"/>
    <lineage>
        <taxon>Eukaryota</taxon>
        <taxon>Metazoa</taxon>
        <taxon>Chordata</taxon>
        <taxon>Craniata</taxon>
        <taxon>Vertebrata</taxon>
        <taxon>Euteleostomi</taxon>
        <taxon>Actinopterygii</taxon>
        <taxon>Neopterygii</taxon>
        <taxon>Teleostei</taxon>
        <taxon>Ostariophysi</taxon>
        <taxon>Siluriformes</taxon>
        <taxon>Ictaluridae</taxon>
        <taxon>Ameiurus</taxon>
    </lineage>
</organism>
<accession>A0A7J6A235</accession>
<feature type="compositionally biased region" description="Low complexity" evidence="1">
    <location>
        <begin position="151"/>
        <end position="167"/>
    </location>
</feature>